<evidence type="ECO:0000313" key="2">
    <source>
        <dbReference type="EMBL" id="OTF79772.1"/>
    </source>
</evidence>
<evidence type="ECO:0000313" key="3">
    <source>
        <dbReference type="Proteomes" id="UP000194236"/>
    </source>
</evidence>
<keyword evidence="1" id="KW-0732">Signal</keyword>
<dbReference type="Proteomes" id="UP000194236">
    <property type="component" value="Unassembled WGS sequence"/>
</dbReference>
<evidence type="ECO:0000256" key="1">
    <source>
        <dbReference type="SAM" id="SignalP"/>
    </source>
</evidence>
<dbReference type="AlphaFoldDB" id="A0A1Y3BFY9"/>
<sequence>MLTKVVFVLATVAIAYGQFLQHGHQSNVRYVPVGLGGAIAHQPQYVIAGGAYPATAGLQFLRQPQSVQYVAAAQPQTVQY</sequence>
<comment type="caution">
    <text evidence="2">The sequence shown here is derived from an EMBL/GenBank/DDBJ whole genome shotgun (WGS) entry which is preliminary data.</text>
</comment>
<accession>A0A1Y3BFY9</accession>
<feature type="non-terminal residue" evidence="2">
    <location>
        <position position="80"/>
    </location>
</feature>
<keyword evidence="3" id="KW-1185">Reference proteome</keyword>
<feature type="signal peptide" evidence="1">
    <location>
        <begin position="1"/>
        <end position="17"/>
    </location>
</feature>
<protein>
    <recommendedName>
        <fullName evidence="4">DFP2-like protein</fullName>
    </recommendedName>
</protein>
<gene>
    <name evidence="2" type="ORF">BLA29_013127</name>
</gene>
<organism evidence="2 3">
    <name type="scientific">Euroglyphus maynei</name>
    <name type="common">Mayne's house dust mite</name>
    <dbReference type="NCBI Taxonomy" id="6958"/>
    <lineage>
        <taxon>Eukaryota</taxon>
        <taxon>Metazoa</taxon>
        <taxon>Ecdysozoa</taxon>
        <taxon>Arthropoda</taxon>
        <taxon>Chelicerata</taxon>
        <taxon>Arachnida</taxon>
        <taxon>Acari</taxon>
        <taxon>Acariformes</taxon>
        <taxon>Sarcoptiformes</taxon>
        <taxon>Astigmata</taxon>
        <taxon>Psoroptidia</taxon>
        <taxon>Analgoidea</taxon>
        <taxon>Pyroglyphidae</taxon>
        <taxon>Pyroglyphinae</taxon>
        <taxon>Euroglyphus</taxon>
    </lineage>
</organism>
<evidence type="ECO:0008006" key="4">
    <source>
        <dbReference type="Google" id="ProtNLM"/>
    </source>
</evidence>
<feature type="chain" id="PRO_5013345330" description="DFP2-like protein" evidence="1">
    <location>
        <begin position="18"/>
        <end position="80"/>
    </location>
</feature>
<reference evidence="2 3" key="1">
    <citation type="submission" date="2017-03" db="EMBL/GenBank/DDBJ databases">
        <title>Genome Survey of Euroglyphus maynei.</title>
        <authorList>
            <person name="Arlian L.G."/>
            <person name="Morgan M.S."/>
            <person name="Rider S.D."/>
        </authorList>
    </citation>
    <scope>NUCLEOTIDE SEQUENCE [LARGE SCALE GENOMIC DNA]</scope>
    <source>
        <strain evidence="2">Arlian Lab</strain>
        <tissue evidence="2">Whole body</tissue>
    </source>
</reference>
<proteinExistence type="predicted"/>
<dbReference type="EMBL" id="MUJZ01021472">
    <property type="protein sequence ID" value="OTF79772.1"/>
    <property type="molecule type" value="Genomic_DNA"/>
</dbReference>
<name>A0A1Y3BFY9_EURMA</name>